<dbReference type="RefSeq" id="WP_236038936.1">
    <property type="nucleotide sequence ID" value="NZ_BNJG01000003.1"/>
</dbReference>
<dbReference type="Pfam" id="PF00583">
    <property type="entry name" value="Acetyltransf_1"/>
    <property type="match status" value="1"/>
</dbReference>
<evidence type="ECO:0000313" key="2">
    <source>
        <dbReference type="EMBL" id="GHO59856.1"/>
    </source>
</evidence>
<dbReference type="Gene3D" id="3.40.630.30">
    <property type="match status" value="1"/>
</dbReference>
<keyword evidence="3" id="KW-1185">Reference proteome</keyword>
<sequence length="278" mass="31702">MLQYLGATFFWQCCLATDLLIVLGYGIPGKVRRTYAGGPTLCTIEPQPAAPPLEVELPIEKEQKRGLKEEGILSQSSLRESPKLESERNMLDKSIEWFRVILKRNPGTPLPQVFLPQGYAFVPYQEGDEQAWGEIEVSAGTFQTVEEAVAYFRQTFLPYLDEVKRRTFFIQKEDGEKVANFTAWWGYTGNRRYPFMRWVSVKSNYQGLGLGKAIIAEGVRRMVEIEGDSAMYIPTMTWSHKAIRLYRWAGFELEFSEPAPGGYTNQTAQALPLIKHLI</sequence>
<dbReference type="Proteomes" id="UP000654345">
    <property type="component" value="Unassembled WGS sequence"/>
</dbReference>
<evidence type="ECO:0000313" key="3">
    <source>
        <dbReference type="Proteomes" id="UP000654345"/>
    </source>
</evidence>
<comment type="caution">
    <text evidence="2">The sequence shown here is derived from an EMBL/GenBank/DDBJ whole genome shotgun (WGS) entry which is preliminary data.</text>
</comment>
<dbReference type="InterPro" id="IPR016181">
    <property type="entry name" value="Acyl_CoA_acyltransferase"/>
</dbReference>
<name>A0ABQ3V3V6_9CHLR</name>
<reference evidence="2 3" key="1">
    <citation type="journal article" date="2021" name="Int. J. Syst. Evol. Microbiol.">
        <title>Reticulibacter mediterranei gen. nov., sp. nov., within the new family Reticulibacteraceae fam. nov., and Ktedonospora formicarum gen. nov., sp. nov., Ktedonobacter robiniae sp. nov., Dictyobacter formicarum sp. nov. and Dictyobacter arantiisoli sp. nov., belonging to the class Ktedonobacteria.</title>
        <authorList>
            <person name="Yabe S."/>
            <person name="Zheng Y."/>
            <person name="Wang C.M."/>
            <person name="Sakai Y."/>
            <person name="Abe K."/>
            <person name="Yokota A."/>
            <person name="Donadio S."/>
            <person name="Cavaletti L."/>
            <person name="Monciardini P."/>
        </authorList>
    </citation>
    <scope>NUCLEOTIDE SEQUENCE [LARGE SCALE GENOMIC DNA]</scope>
    <source>
        <strain evidence="2 3">SOSP1-30</strain>
    </source>
</reference>
<feature type="domain" description="N-acetyltransferase" evidence="1">
    <location>
        <begin position="119"/>
        <end position="278"/>
    </location>
</feature>
<accession>A0ABQ3V3V6</accession>
<dbReference type="PROSITE" id="PS51186">
    <property type="entry name" value="GNAT"/>
    <property type="match status" value="1"/>
</dbReference>
<gene>
    <name evidence="2" type="ORF">KSB_83310</name>
</gene>
<dbReference type="SUPFAM" id="SSF55729">
    <property type="entry name" value="Acyl-CoA N-acyltransferases (Nat)"/>
    <property type="match status" value="1"/>
</dbReference>
<dbReference type="InterPro" id="IPR000182">
    <property type="entry name" value="GNAT_dom"/>
</dbReference>
<proteinExistence type="predicted"/>
<dbReference type="EMBL" id="BNJG01000003">
    <property type="protein sequence ID" value="GHO59856.1"/>
    <property type="molecule type" value="Genomic_DNA"/>
</dbReference>
<protein>
    <recommendedName>
        <fullName evidence="1">N-acetyltransferase domain-containing protein</fullName>
    </recommendedName>
</protein>
<organism evidence="2 3">
    <name type="scientific">Ktedonobacter robiniae</name>
    <dbReference type="NCBI Taxonomy" id="2778365"/>
    <lineage>
        <taxon>Bacteria</taxon>
        <taxon>Bacillati</taxon>
        <taxon>Chloroflexota</taxon>
        <taxon>Ktedonobacteria</taxon>
        <taxon>Ktedonobacterales</taxon>
        <taxon>Ktedonobacteraceae</taxon>
        <taxon>Ktedonobacter</taxon>
    </lineage>
</organism>
<evidence type="ECO:0000259" key="1">
    <source>
        <dbReference type="PROSITE" id="PS51186"/>
    </source>
</evidence>
<dbReference type="CDD" id="cd04301">
    <property type="entry name" value="NAT_SF"/>
    <property type="match status" value="1"/>
</dbReference>